<organism evidence="1 2">
    <name type="scientific">Scortum barcoo</name>
    <name type="common">barcoo grunter</name>
    <dbReference type="NCBI Taxonomy" id="214431"/>
    <lineage>
        <taxon>Eukaryota</taxon>
        <taxon>Metazoa</taxon>
        <taxon>Chordata</taxon>
        <taxon>Craniata</taxon>
        <taxon>Vertebrata</taxon>
        <taxon>Euteleostomi</taxon>
        <taxon>Actinopterygii</taxon>
        <taxon>Neopterygii</taxon>
        <taxon>Teleostei</taxon>
        <taxon>Neoteleostei</taxon>
        <taxon>Acanthomorphata</taxon>
        <taxon>Eupercaria</taxon>
        <taxon>Centrarchiformes</taxon>
        <taxon>Terapontoidei</taxon>
        <taxon>Terapontidae</taxon>
        <taxon>Scortum</taxon>
    </lineage>
</organism>
<keyword evidence="2" id="KW-1185">Reference proteome</keyword>
<gene>
    <name evidence="1" type="ORF">L3Q82_009641</name>
</gene>
<sequence length="2381" mass="267987">MAESEADTPSTPIEFESKYFEFDGVRLPPFCRGKMEEIANFSLRSSDIWIVTYPKSGTSLLQEVVYLVSQGADPDEIGLMNIDEQLPVLEYPQPGLDIIQELTSPRLIKSHLPYRFLPTAMHNGEAKVIYMARNPKDLVVSYYQFHRSLRTMSYRGTFQEFCRRFMNDKLGYGSWFEHVQEFWEHRMDSNVLFLKYEDMYKDLGTLVEQLARFLGVSCDKAQLESMVESCNQLIEQCGNSEALSICRGRVGLWKDVFTVSMNEKFDAVYRQKMGKSDLTFDFCIMTMPLPLHPVLGRRLIGPRPHTTPGTTTHSSTGRQTAGGSRQTWIHTGRGKWFSNPLLALEQVEPLIHERLVSIKSALLAVDPDGTGMVCEKSGETVDYMQFLRSFRRAPTACRAHSSVRRGPQNTSMSLSEIQKHLKEKVTGQTKSGSQAHHEKKNIKDRYTSPGLACLPGPHPGARPGVGAGSQALQRLVARVGFAHRDPAGLSPIMATSLRGAGPLHYSGVAQGERRLGWCGLAYSSPSSAAMCWSSPGEREGRFPAPSVQCTWHQDTLGRRSMIDFVVVSSDLRPYTSWTLGFRGRLGTLSPSGPCSLPPLSTRQFLKEVVDARSLVPVVVAIPEPVVVDTGIDRYRQAKQAAARAVLEAKTSGLEEEFGEAMEEDYRSASKRFWQTVRRLRRGKQYSANTVYSAGGELLTSTEDIVGRWKKYFEDLLNPTDLPSSEEAGAGDSEVDSSITQAEVTEVVRKLLGGTGECVQQLQRDHTSQPPREGLRQGTGEENSAWPIVDPWIQEEQCGFRPGRGTVDQLYTLHRVLEGLWEFAQPVHMCFVDLEKAFDRVPRGILWGVLRMNDVVLLASSSQDLQHVLERFAAECEAAGMRISTSKSEAMVLDRKRVACPLQGGLVQRPQLCGRCVPDRRGEEGAESKGMAKLSIYRSSSTFPPSPMGGVPGVSHREKAPWKTQDTLERLCLSAGLGTPRDPPEELEEVSGIGGNLRTVIRVFRLFDYNREGHIQQHDFRRILDNYCIPLTDKEFQRLWNHYNPNNTSTISYQLFLHKLGFGESHNFNIAPVCTKLEVSSRGTTPPEKVKQRKHKPESVSSSCDAPSVLPHRKLQALFYNKMCANYTPVWQALQAFDTTHSELVKQDVLRAVLSSFIFPVNPHTFEKLTSCYGVRATGPVRWKHFLGHFASSAVKEDETSSDNDRSFAFHLTPLRACKQPVRDEGSLDLQDIYPGVKKIFHLLDTREAGWITRADLRHSLERPGGTPPRLQPLQITALLNALDPEHSGVVQLASLEKLKPSIALAPTGDTAPQHSPDNTAELLDVPEETEDTAKAKKTPDEKQTTQCADKVSVASRRTVSVENVLLDKLCEQLGSVLAALKQCDPQHSGYITREDLKKVLSCYGMPITDTHFNRLCEASSSRPGSPSNLVYYTGFLRNLGAPLTGDTDSSSSHSFHTERPCSSPRSTLQSVEGQRAPSSLRVSPDSIVDNVLQRMRSRLEQRHSSLADRIQAITLRSDGMLSETDVRKILEDGWVILNDKDFHKFTELLGFRDGRIECSVFLAKYEVATARDGHQGSEDHGSKVEVHPLPQTAEQCLAAMKIRIKVIHGDNLTAFRLMDRTRKGVVNCHDFKKLYNTLGFNCGEGEYQRLLDLIGLHPGGNLNYAEFLEVVENGKRKQGAQTASVQEQLHELLIREARYKWADMTKVLCQFDTDDQGWIHKKSLRGFLFTFGLPMRSDEFDQLWLRYDPESRGCVAVCDFLEKLGFYHEGELRPLSPKLNQTVAQQDPDRPRSSDAASLECKEQPFQENYEGLSDSLTHPETGRDETVTVEELQAVLHTYNCSVQREQLVDHLHRLKFSMDDNCKKLACMDFPSTFDHKADKKYERPPVSPDAVRQIQSLNSLSPDMALTQMRELVTASVPHLHKAFLAFDQSGTGMVKALEFRQVLENFCARLSDKQYRYMLTKLELDCENCTVNWKHFLNKFQSQSPLMSADGCLGRTWETGTKTRSPIQTRTSEITEHLQQIQEVVSGHLHEITKDLMDLDPSNSTTVSKEQFRQLCDHHCLRLTNDQFECVWSQMPVNGQRKLQYGEFHRRFGSLGRTPHTDTGGSTNNIPSPFLEPSKALSARAYHCSGSAGATLQRTKSAPQCTSRLLGRPLTGSPLGSTERRLRGAVQRCWKEIQRNCMERDPQQEGHISTNSFLGEQQTTDTHVRPSLYFMLMLMTDCVAEILQSLSISVTQEQLEHLAAKFDIMNNGCVSYHNFLRHFVLNLKPAEAKRAFERRKLPPPVTPMNQGVLSKGCVEVMLRIHDAVRSSWTSIRRCFLTSDRTRAGTVSVQDFRKVLRLFSVHLSEEEFFHLTSYFDADTMGKICYNNFLWVFLH</sequence>
<name>A0ACB8WIA7_9TELE</name>
<evidence type="ECO:0000313" key="2">
    <source>
        <dbReference type="Proteomes" id="UP000831701"/>
    </source>
</evidence>
<proteinExistence type="predicted"/>
<dbReference type="Proteomes" id="UP000831701">
    <property type="component" value="Chromosome 10"/>
</dbReference>
<evidence type="ECO:0000313" key="1">
    <source>
        <dbReference type="EMBL" id="KAI3367012.1"/>
    </source>
</evidence>
<protein>
    <submittedName>
        <fullName evidence="1">Uncharacterized protein</fullName>
    </submittedName>
</protein>
<reference evidence="1" key="1">
    <citation type="submission" date="2022-04" db="EMBL/GenBank/DDBJ databases">
        <title>Jade perch genome.</title>
        <authorList>
            <person name="Chao B."/>
        </authorList>
    </citation>
    <scope>NUCLEOTIDE SEQUENCE</scope>
    <source>
        <strain evidence="1">CB-2022</strain>
    </source>
</reference>
<comment type="caution">
    <text evidence="1">The sequence shown here is derived from an EMBL/GenBank/DDBJ whole genome shotgun (WGS) entry which is preliminary data.</text>
</comment>
<accession>A0ACB8WIA7</accession>
<dbReference type="EMBL" id="CM041540">
    <property type="protein sequence ID" value="KAI3367012.1"/>
    <property type="molecule type" value="Genomic_DNA"/>
</dbReference>